<dbReference type="eggNOG" id="ENOG5032KXU">
    <property type="taxonomic scope" value="Bacteria"/>
</dbReference>
<dbReference type="STRING" id="1297569.MESS2_p110007"/>
<dbReference type="EMBL" id="CAUM01000174">
    <property type="protein sequence ID" value="CCV09408.1"/>
    <property type="molecule type" value="Genomic_DNA"/>
</dbReference>
<proteinExistence type="predicted"/>
<evidence type="ECO:0000256" key="1">
    <source>
        <dbReference type="SAM" id="MobiDB-lite"/>
    </source>
</evidence>
<gene>
    <name evidence="2" type="ORF">MESS2_p110007</name>
</gene>
<protein>
    <submittedName>
        <fullName evidence="2">Uncharacterized protein</fullName>
    </submittedName>
</protein>
<accession>M5EZC1</accession>
<name>M5EZC1_9HYPH</name>
<keyword evidence="3" id="KW-1185">Reference proteome</keyword>
<evidence type="ECO:0000313" key="2">
    <source>
        <dbReference type="EMBL" id="CCV09408.1"/>
    </source>
</evidence>
<evidence type="ECO:0000313" key="3">
    <source>
        <dbReference type="Proteomes" id="UP000012062"/>
    </source>
</evidence>
<comment type="caution">
    <text evidence="2">The sequence shown here is derived from an EMBL/GenBank/DDBJ whole genome shotgun (WGS) entry which is preliminary data.</text>
</comment>
<feature type="region of interest" description="Disordered" evidence="1">
    <location>
        <begin position="240"/>
        <end position="264"/>
    </location>
</feature>
<organism evidence="2 3">
    <name type="scientific">Mesorhizobium metallidurans STM 2683</name>
    <dbReference type="NCBI Taxonomy" id="1297569"/>
    <lineage>
        <taxon>Bacteria</taxon>
        <taxon>Pseudomonadati</taxon>
        <taxon>Pseudomonadota</taxon>
        <taxon>Alphaproteobacteria</taxon>
        <taxon>Hyphomicrobiales</taxon>
        <taxon>Phyllobacteriaceae</taxon>
        <taxon>Mesorhizobium</taxon>
    </lineage>
</organism>
<feature type="compositionally biased region" description="Pro residues" evidence="1">
    <location>
        <begin position="243"/>
        <end position="253"/>
    </location>
</feature>
<dbReference type="Proteomes" id="UP000012062">
    <property type="component" value="Unassembled WGS sequence"/>
</dbReference>
<reference evidence="2 3" key="1">
    <citation type="submission" date="2013-02" db="EMBL/GenBank/DDBJ databases">
        <authorList>
            <person name="Genoscope - CEA"/>
        </authorList>
    </citation>
    <scope>NUCLEOTIDE SEQUENCE [LARGE SCALE GENOMIC DNA]</scope>
    <source>
        <strain evidence="2 3">STM 2683</strain>
    </source>
</reference>
<dbReference type="AlphaFoldDB" id="M5EZC1"/>
<sequence length="264" mass="27742">MLASEGTDLQIPLRTSSTIEDYIATQEWQRAYLSGCPLHPHGGCAFRRHGSYARLTSPGVRIARWYCPEGRMTFSLLPDFLAARLPGLLATIECTVAVAASARSMEVAADALRGPEIGLAGAVRWLRRRVTAVRGSIMAVRVIAPSLAADVQACAAAADDVPMLPKLRRALPTPALSCIPAPLGFAPVALGDARAMARTSGARWVTGFRVASPGACGQHEVGPDHNPAARYAGSVKVTGSPCRPNPMSRPPPRISAAFGAPTAT</sequence>